<dbReference type="GO" id="GO:0050661">
    <property type="term" value="F:NADP binding"/>
    <property type="evidence" value="ECO:0007669"/>
    <property type="project" value="InterPro"/>
</dbReference>
<dbReference type="RefSeq" id="WP_010623466.1">
    <property type="nucleotide sequence ID" value="NZ_AZFA01000018.1"/>
</dbReference>
<dbReference type="EC" id="1.5.1.3" evidence="3 7"/>
<name>A0A0R1SFI7_9LACO</name>
<organism evidence="9 10">
    <name type="scientific">Companilactobacillus versmoldensis DSM 14857 = KCTC 3814</name>
    <dbReference type="NCBI Taxonomy" id="1423815"/>
    <lineage>
        <taxon>Bacteria</taxon>
        <taxon>Bacillati</taxon>
        <taxon>Bacillota</taxon>
        <taxon>Bacilli</taxon>
        <taxon>Lactobacillales</taxon>
        <taxon>Lactobacillaceae</taxon>
        <taxon>Companilactobacillus</taxon>
    </lineage>
</organism>
<dbReference type="InterPro" id="IPR001796">
    <property type="entry name" value="DHFR_dom"/>
</dbReference>
<dbReference type="PANTHER" id="PTHR48069:SF3">
    <property type="entry name" value="DIHYDROFOLATE REDUCTASE"/>
    <property type="match status" value="1"/>
</dbReference>
<proteinExistence type="inferred from homology"/>
<dbReference type="GO" id="GO:0046655">
    <property type="term" value="P:folic acid metabolic process"/>
    <property type="evidence" value="ECO:0007669"/>
    <property type="project" value="TreeGrafter"/>
</dbReference>
<dbReference type="PIRSF" id="PIRSF000194">
    <property type="entry name" value="DHFR"/>
    <property type="match status" value="1"/>
</dbReference>
<dbReference type="GO" id="GO:0005829">
    <property type="term" value="C:cytosol"/>
    <property type="evidence" value="ECO:0007669"/>
    <property type="project" value="TreeGrafter"/>
</dbReference>
<dbReference type="InterPro" id="IPR024072">
    <property type="entry name" value="DHFR-like_dom_sf"/>
</dbReference>
<evidence type="ECO:0000256" key="3">
    <source>
        <dbReference type="ARBA" id="ARBA00012856"/>
    </source>
</evidence>
<evidence type="ECO:0000313" key="10">
    <source>
        <dbReference type="Proteomes" id="UP000051647"/>
    </source>
</evidence>
<dbReference type="UniPathway" id="UPA00077">
    <property type="reaction ID" value="UER00158"/>
</dbReference>
<feature type="domain" description="DHFR" evidence="8">
    <location>
        <begin position="1"/>
        <end position="161"/>
    </location>
</feature>
<keyword evidence="6 7" id="KW-0560">Oxidoreductase</keyword>
<keyword evidence="10" id="KW-1185">Reference proteome</keyword>
<dbReference type="PATRIC" id="fig|1423815.3.peg.749"/>
<dbReference type="PROSITE" id="PS51330">
    <property type="entry name" value="DHFR_2"/>
    <property type="match status" value="1"/>
</dbReference>
<keyword evidence="5 7" id="KW-0521">NADP</keyword>
<evidence type="ECO:0000256" key="5">
    <source>
        <dbReference type="ARBA" id="ARBA00022857"/>
    </source>
</evidence>
<accession>A0A0R1SFI7</accession>
<dbReference type="SUPFAM" id="SSF53597">
    <property type="entry name" value="Dihydrofolate reductase-like"/>
    <property type="match status" value="1"/>
</dbReference>
<evidence type="ECO:0000256" key="6">
    <source>
        <dbReference type="ARBA" id="ARBA00023002"/>
    </source>
</evidence>
<evidence type="ECO:0000313" key="9">
    <source>
        <dbReference type="EMBL" id="KRL66196.1"/>
    </source>
</evidence>
<dbReference type="GO" id="GO:0006730">
    <property type="term" value="P:one-carbon metabolic process"/>
    <property type="evidence" value="ECO:0007669"/>
    <property type="project" value="UniProtKB-KW"/>
</dbReference>
<dbReference type="Gene3D" id="3.40.430.10">
    <property type="entry name" value="Dihydrofolate Reductase, subunit A"/>
    <property type="match status" value="1"/>
</dbReference>
<comment type="pathway">
    <text evidence="1 7">Cofactor biosynthesis; tetrahydrofolate biosynthesis; 5,6,7,8-tetrahydrofolate from 7,8-dihydrofolate: step 1/1.</text>
</comment>
<dbReference type="CDD" id="cd00209">
    <property type="entry name" value="DHFR"/>
    <property type="match status" value="1"/>
</dbReference>
<evidence type="ECO:0000256" key="1">
    <source>
        <dbReference type="ARBA" id="ARBA00004903"/>
    </source>
</evidence>
<dbReference type="eggNOG" id="COG0262">
    <property type="taxonomic scope" value="Bacteria"/>
</dbReference>
<evidence type="ECO:0000256" key="4">
    <source>
        <dbReference type="ARBA" id="ARBA00022563"/>
    </source>
</evidence>
<protein>
    <recommendedName>
        <fullName evidence="3 7">Dihydrofolate reductase</fullName>
        <ecNumber evidence="3 7">1.5.1.3</ecNumber>
    </recommendedName>
</protein>
<dbReference type="GO" id="GO:0004146">
    <property type="term" value="F:dihydrofolate reductase activity"/>
    <property type="evidence" value="ECO:0007669"/>
    <property type="project" value="UniProtKB-EC"/>
</dbReference>
<evidence type="ECO:0000259" key="8">
    <source>
        <dbReference type="PROSITE" id="PS51330"/>
    </source>
</evidence>
<keyword evidence="4 7" id="KW-0554">One-carbon metabolism</keyword>
<dbReference type="OrthoDB" id="9804315at2"/>
<dbReference type="Proteomes" id="UP000051647">
    <property type="component" value="Unassembled WGS sequence"/>
</dbReference>
<comment type="function">
    <text evidence="7">Key enzyme in folate metabolism. Catalyzes an essential reaction for de novo glycine and purine synthesis, and for DNA precursor synthesis.</text>
</comment>
<dbReference type="GO" id="GO:0046452">
    <property type="term" value="P:dihydrofolate metabolic process"/>
    <property type="evidence" value="ECO:0007669"/>
    <property type="project" value="TreeGrafter"/>
</dbReference>
<comment type="caution">
    <text evidence="9">The sequence shown here is derived from an EMBL/GenBank/DDBJ whole genome shotgun (WGS) entry which is preliminary data.</text>
</comment>
<dbReference type="PANTHER" id="PTHR48069">
    <property type="entry name" value="DIHYDROFOLATE REDUCTASE"/>
    <property type="match status" value="1"/>
</dbReference>
<gene>
    <name evidence="9" type="ORF">FC27_GL000740</name>
</gene>
<comment type="catalytic activity">
    <reaction evidence="7">
        <text>(6S)-5,6,7,8-tetrahydrofolate + NADP(+) = 7,8-dihydrofolate + NADPH + H(+)</text>
        <dbReference type="Rhea" id="RHEA:15009"/>
        <dbReference type="ChEBI" id="CHEBI:15378"/>
        <dbReference type="ChEBI" id="CHEBI:57451"/>
        <dbReference type="ChEBI" id="CHEBI:57453"/>
        <dbReference type="ChEBI" id="CHEBI:57783"/>
        <dbReference type="ChEBI" id="CHEBI:58349"/>
        <dbReference type="EC" id="1.5.1.3"/>
    </reaction>
</comment>
<sequence>MIAFVWAEDSQRNIGYQGDLPWYLPNDMKRFKELTTNNTIVMGRRTYESFPNGPLPNRQNIVISRNKNYQVKSPAILINDKGALFEYVSKQANIMIIGGKTIFQLFKDDVDTLYVTKIHHEFSGDTKMIDLDYRKFKLTEKKEGTMDEKNPYPYTFETYHRLSNVEVN</sequence>
<dbReference type="GO" id="GO:0046654">
    <property type="term" value="P:tetrahydrofolate biosynthetic process"/>
    <property type="evidence" value="ECO:0007669"/>
    <property type="project" value="UniProtKB-UniPathway"/>
</dbReference>
<dbReference type="EMBL" id="AZFA01000018">
    <property type="protein sequence ID" value="KRL66196.1"/>
    <property type="molecule type" value="Genomic_DNA"/>
</dbReference>
<comment type="similarity">
    <text evidence="2 7">Belongs to the dihydrofolate reductase family.</text>
</comment>
<dbReference type="InterPro" id="IPR012259">
    <property type="entry name" value="DHFR"/>
</dbReference>
<dbReference type="PRINTS" id="PR00070">
    <property type="entry name" value="DHFR"/>
</dbReference>
<evidence type="ECO:0000256" key="2">
    <source>
        <dbReference type="ARBA" id="ARBA00009539"/>
    </source>
</evidence>
<reference evidence="9 10" key="1">
    <citation type="journal article" date="2015" name="Genome Announc.">
        <title>Expanding the biotechnology potential of lactobacilli through comparative genomics of 213 strains and associated genera.</title>
        <authorList>
            <person name="Sun Z."/>
            <person name="Harris H.M."/>
            <person name="McCann A."/>
            <person name="Guo C."/>
            <person name="Argimon S."/>
            <person name="Zhang W."/>
            <person name="Yang X."/>
            <person name="Jeffery I.B."/>
            <person name="Cooney J.C."/>
            <person name="Kagawa T.F."/>
            <person name="Liu W."/>
            <person name="Song Y."/>
            <person name="Salvetti E."/>
            <person name="Wrobel A."/>
            <person name="Rasinkangas P."/>
            <person name="Parkhill J."/>
            <person name="Rea M.C."/>
            <person name="O'Sullivan O."/>
            <person name="Ritari J."/>
            <person name="Douillard F.P."/>
            <person name="Paul Ross R."/>
            <person name="Yang R."/>
            <person name="Briner A.E."/>
            <person name="Felis G.E."/>
            <person name="de Vos W.M."/>
            <person name="Barrangou R."/>
            <person name="Klaenhammer T.R."/>
            <person name="Caufield P.W."/>
            <person name="Cui Y."/>
            <person name="Zhang H."/>
            <person name="O'Toole P.W."/>
        </authorList>
    </citation>
    <scope>NUCLEOTIDE SEQUENCE [LARGE SCALE GENOMIC DNA]</scope>
    <source>
        <strain evidence="9 10">DSM 14857</strain>
    </source>
</reference>
<dbReference type="AlphaFoldDB" id="A0A0R1SFI7"/>
<evidence type="ECO:0000256" key="7">
    <source>
        <dbReference type="PIRNR" id="PIRNR000194"/>
    </source>
</evidence>
<dbReference type="STRING" id="1423815.FC27_GL000740"/>
<dbReference type="Pfam" id="PF00186">
    <property type="entry name" value="DHFR_1"/>
    <property type="match status" value="1"/>
</dbReference>